<reference evidence="1" key="1">
    <citation type="submission" date="2019-05" db="EMBL/GenBank/DDBJ databases">
        <title>Annotation for the trematode Paragonimus heterotremus.</title>
        <authorList>
            <person name="Choi Y.-J."/>
        </authorList>
    </citation>
    <scope>NUCLEOTIDE SEQUENCE</scope>
    <source>
        <strain evidence="1">LC</strain>
    </source>
</reference>
<dbReference type="OrthoDB" id="1925699at2759"/>
<dbReference type="AlphaFoldDB" id="A0A8J4WR99"/>
<dbReference type="SMART" id="SM00696">
    <property type="entry name" value="DM9"/>
    <property type="match status" value="2"/>
</dbReference>
<proteinExistence type="predicted"/>
<comment type="caution">
    <text evidence="1">The sequence shown here is derived from an EMBL/GenBank/DDBJ whole genome shotgun (WGS) entry which is preliminary data.</text>
</comment>
<dbReference type="EMBL" id="LUCH01002961">
    <property type="protein sequence ID" value="KAF5400720.1"/>
    <property type="molecule type" value="Genomic_DNA"/>
</dbReference>
<dbReference type="InterPro" id="IPR006616">
    <property type="entry name" value="DM9_repeat"/>
</dbReference>
<evidence type="ECO:0000313" key="2">
    <source>
        <dbReference type="Proteomes" id="UP000748531"/>
    </source>
</evidence>
<evidence type="ECO:0000313" key="1">
    <source>
        <dbReference type="EMBL" id="KAF5400720.1"/>
    </source>
</evidence>
<name>A0A8J4WR99_9TREM</name>
<organism evidence="1 2">
    <name type="scientific">Paragonimus heterotremus</name>
    <dbReference type="NCBI Taxonomy" id="100268"/>
    <lineage>
        <taxon>Eukaryota</taxon>
        <taxon>Metazoa</taxon>
        <taxon>Spiralia</taxon>
        <taxon>Lophotrochozoa</taxon>
        <taxon>Platyhelminthes</taxon>
        <taxon>Trematoda</taxon>
        <taxon>Digenea</taxon>
        <taxon>Plagiorchiida</taxon>
        <taxon>Troglotremata</taxon>
        <taxon>Troglotrematidae</taxon>
        <taxon>Paragonimus</taxon>
    </lineage>
</organism>
<dbReference type="Pfam" id="PF11901">
    <property type="entry name" value="DM9"/>
    <property type="match status" value="1"/>
</dbReference>
<protein>
    <submittedName>
        <fullName evidence="1">Farnesoic acid o-methyltransferase</fullName>
    </submittedName>
</protein>
<dbReference type="PANTHER" id="PTHR31649">
    <property type="entry name" value="AGAP009604-PA"/>
    <property type="match status" value="1"/>
</dbReference>
<dbReference type="PANTHER" id="PTHR31649:SF1">
    <property type="entry name" value="FARNESOIC ACID O-METHYL TRANSFERASE DOMAIN-CONTAINING PROTEIN"/>
    <property type="match status" value="1"/>
</dbReference>
<accession>A0A8J4WR99</accession>
<dbReference type="Proteomes" id="UP000748531">
    <property type="component" value="Unassembled WGS sequence"/>
</dbReference>
<sequence>MSKLGRGFQVGLSWIHAEGGHVPPKAIDAGGGVYVGRMHHAGDLIPGKVIPRFGHAYCSHGGQEHTHSNYEVLCDTCAPSTRHCYRWEYASGGHVPKRAIVAGLADNGSPLYIARVEINGERVVGKVHDGHPCAYFPYGGEEHRMSDYEVLVLEK</sequence>
<gene>
    <name evidence="1" type="ORF">PHET_05851</name>
</gene>
<keyword evidence="2" id="KW-1185">Reference proteome</keyword>